<evidence type="ECO:0000313" key="3">
    <source>
        <dbReference type="EMBL" id="QEN04867.1"/>
    </source>
</evidence>
<feature type="domain" description="VanZ-like" evidence="2">
    <location>
        <begin position="28"/>
        <end position="108"/>
    </location>
</feature>
<dbReference type="AlphaFoldDB" id="A0A5C1QBH6"/>
<dbReference type="KEGG" id="sper:EW093_09170"/>
<evidence type="ECO:0000256" key="1">
    <source>
        <dbReference type="SAM" id="Phobius"/>
    </source>
</evidence>
<keyword evidence="1" id="KW-1133">Transmembrane helix</keyword>
<dbReference type="PANTHER" id="PTHR28008:SF1">
    <property type="entry name" value="DOMAIN PROTEIN, PUTATIVE (AFU_ORTHOLOGUE AFUA_3G10980)-RELATED"/>
    <property type="match status" value="1"/>
</dbReference>
<dbReference type="NCBIfam" id="NF037970">
    <property type="entry name" value="vanZ_1"/>
    <property type="match status" value="1"/>
</dbReference>
<keyword evidence="1" id="KW-0812">Transmembrane</keyword>
<proteinExistence type="predicted"/>
<evidence type="ECO:0000259" key="2">
    <source>
        <dbReference type="Pfam" id="PF04892"/>
    </source>
</evidence>
<feature type="transmembrane region" description="Helical" evidence="1">
    <location>
        <begin position="38"/>
        <end position="56"/>
    </location>
</feature>
<reference evidence="3 4" key="2">
    <citation type="submission" date="2019-09" db="EMBL/GenBank/DDBJ databases">
        <title>Complete Genome Sequence and Methylome Analysis of free living Spirochaetas.</title>
        <authorList>
            <person name="Leshcheva N."/>
            <person name="Mikheeva N."/>
        </authorList>
    </citation>
    <scope>NUCLEOTIDE SEQUENCE [LARGE SCALE GENOMIC DNA]</scope>
    <source>
        <strain evidence="3 4">P</strain>
    </source>
</reference>
<protein>
    <recommendedName>
        <fullName evidence="2">VanZ-like domain-containing protein</fullName>
    </recommendedName>
</protein>
<organism evidence="3 4">
    <name type="scientific">Thiospirochaeta perfilievii</name>
    <dbReference type="NCBI Taxonomy" id="252967"/>
    <lineage>
        <taxon>Bacteria</taxon>
        <taxon>Pseudomonadati</taxon>
        <taxon>Spirochaetota</taxon>
        <taxon>Spirochaetia</taxon>
        <taxon>Spirochaetales</taxon>
        <taxon>Spirochaetaceae</taxon>
        <taxon>Thiospirochaeta</taxon>
    </lineage>
</organism>
<keyword evidence="4" id="KW-1185">Reference proteome</keyword>
<feature type="transmembrane region" description="Helical" evidence="1">
    <location>
        <begin position="7"/>
        <end position="26"/>
    </location>
</feature>
<dbReference type="Pfam" id="PF04892">
    <property type="entry name" value="VanZ"/>
    <property type="match status" value="1"/>
</dbReference>
<dbReference type="InterPro" id="IPR006976">
    <property type="entry name" value="VanZ-like"/>
</dbReference>
<dbReference type="Proteomes" id="UP000323824">
    <property type="component" value="Chromosome"/>
</dbReference>
<keyword evidence="1" id="KW-0472">Membrane</keyword>
<name>A0A5C1QBH6_9SPIO</name>
<dbReference type="EMBL" id="CP035807">
    <property type="protein sequence ID" value="QEN04867.1"/>
    <property type="molecule type" value="Genomic_DNA"/>
</dbReference>
<dbReference type="OrthoDB" id="288647at2"/>
<evidence type="ECO:0000313" key="4">
    <source>
        <dbReference type="Proteomes" id="UP000323824"/>
    </source>
</evidence>
<gene>
    <name evidence="3" type="ORF">EW093_09170</name>
</gene>
<dbReference type="RefSeq" id="WP_149568108.1">
    <property type="nucleotide sequence ID" value="NZ_CP035807.1"/>
</dbReference>
<sequence length="121" mass="13820">MKKTLRLIPLFILYIAILYLSLKTPSGKPPIINNIDKLYHFIAYGTLGFTICFSILNKRISYVILVFSLIFGLTIEYIQGTLPYRDMSIADGISNTLGLISGTILYKRLEGLLRKYLSFIY</sequence>
<accession>A0A5C1QBH6</accession>
<reference evidence="3 4" key="1">
    <citation type="submission" date="2019-02" db="EMBL/GenBank/DDBJ databases">
        <authorList>
            <person name="Fomenkov A."/>
            <person name="Dubinina G."/>
            <person name="Grabovich M."/>
            <person name="Vincze T."/>
            <person name="Roberts R.J."/>
        </authorList>
    </citation>
    <scope>NUCLEOTIDE SEQUENCE [LARGE SCALE GENOMIC DNA]</scope>
    <source>
        <strain evidence="3 4">P</strain>
    </source>
</reference>
<feature type="transmembrane region" description="Helical" evidence="1">
    <location>
        <begin position="63"/>
        <end position="82"/>
    </location>
</feature>
<dbReference type="PANTHER" id="PTHR28008">
    <property type="entry name" value="DOMAIN PROTEIN, PUTATIVE (AFU_ORTHOLOGUE AFUA_3G10980)-RELATED"/>
    <property type="match status" value="1"/>
</dbReference>